<accession>A0ABY5DEL2</accession>
<evidence type="ECO:0000313" key="2">
    <source>
        <dbReference type="EMBL" id="USY21805.1"/>
    </source>
</evidence>
<reference evidence="2" key="1">
    <citation type="submission" date="2022-06" db="EMBL/GenBank/DDBJ databases">
        <authorList>
            <person name="Ping M."/>
        </authorList>
    </citation>
    <scope>NUCLEOTIDE SEQUENCE</scope>
    <source>
        <strain evidence="2">JCM11759T</strain>
    </source>
</reference>
<dbReference type="InterPro" id="IPR010982">
    <property type="entry name" value="Lambda_DNA-bd_dom_sf"/>
</dbReference>
<dbReference type="RefSeq" id="WP_254420644.1">
    <property type="nucleotide sequence ID" value="NZ_BAAAJB010000058.1"/>
</dbReference>
<feature type="region of interest" description="Disordered" evidence="1">
    <location>
        <begin position="73"/>
        <end position="100"/>
    </location>
</feature>
<dbReference type="Gene3D" id="1.10.260.40">
    <property type="entry name" value="lambda repressor-like DNA-binding domains"/>
    <property type="match status" value="1"/>
</dbReference>
<dbReference type="EMBL" id="CP099837">
    <property type="protein sequence ID" value="USY21805.1"/>
    <property type="molecule type" value="Genomic_DNA"/>
</dbReference>
<gene>
    <name evidence="2" type="ORF">NE857_09445</name>
</gene>
<proteinExistence type="predicted"/>
<feature type="compositionally biased region" description="Basic and acidic residues" evidence="1">
    <location>
        <begin position="73"/>
        <end position="84"/>
    </location>
</feature>
<keyword evidence="3" id="KW-1185">Reference proteome</keyword>
<sequence>MTQTIPPGVDGEQLHAARRQRRLSIPQLAEAAKRSQWHLYKVERSVRAFTWPVYVDVCRALDIPVGAELTYEGPRRFGDPRESVDDTAPTVTNRDPECKT</sequence>
<organism evidence="2 3">
    <name type="scientific">Nocardiopsis exhalans</name>
    <dbReference type="NCBI Taxonomy" id="163604"/>
    <lineage>
        <taxon>Bacteria</taxon>
        <taxon>Bacillati</taxon>
        <taxon>Actinomycetota</taxon>
        <taxon>Actinomycetes</taxon>
        <taxon>Streptosporangiales</taxon>
        <taxon>Nocardiopsidaceae</taxon>
        <taxon>Nocardiopsis</taxon>
    </lineage>
</organism>
<dbReference type="Proteomes" id="UP001055940">
    <property type="component" value="Chromosome"/>
</dbReference>
<evidence type="ECO:0000256" key="1">
    <source>
        <dbReference type="SAM" id="MobiDB-lite"/>
    </source>
</evidence>
<protein>
    <submittedName>
        <fullName evidence="2">Helix-turn-helix domain-containing protein</fullName>
    </submittedName>
</protein>
<dbReference type="SUPFAM" id="SSF47413">
    <property type="entry name" value="lambda repressor-like DNA-binding domains"/>
    <property type="match status" value="1"/>
</dbReference>
<name>A0ABY5DEL2_9ACTN</name>
<evidence type="ECO:0000313" key="3">
    <source>
        <dbReference type="Proteomes" id="UP001055940"/>
    </source>
</evidence>
<dbReference type="Pfam" id="PF13560">
    <property type="entry name" value="HTH_31"/>
    <property type="match status" value="1"/>
</dbReference>